<gene>
    <name evidence="1" type="primary">proB</name>
    <name evidence="2" type="ORF">X907_0318</name>
</gene>
<comment type="pathway">
    <text evidence="1">Amino-acid biosynthesis; L-proline biosynthesis; L-glutamate 5-semialdehyde from L-glutamate: step 1/2.</text>
</comment>
<keyword evidence="3" id="KW-1185">Reference proteome</keyword>
<dbReference type="InterPro" id="IPR036393">
    <property type="entry name" value="AceGlu_kinase-like_sf"/>
</dbReference>
<dbReference type="InterPro" id="IPR011529">
    <property type="entry name" value="Glu_5kinase"/>
</dbReference>
<dbReference type="InterPro" id="IPR002478">
    <property type="entry name" value="PUA"/>
</dbReference>
<keyword evidence="1" id="KW-0067">ATP-binding</keyword>
<keyword evidence="1" id="KW-0028">Amino-acid biosynthesis</keyword>
<dbReference type="SUPFAM" id="SSF88697">
    <property type="entry name" value="PUA domain-like"/>
    <property type="match status" value="1"/>
</dbReference>
<dbReference type="EC" id="2.7.2.11" evidence="1"/>
<dbReference type="PANTHER" id="PTHR43654:SF1">
    <property type="entry name" value="ISOPENTENYL PHOSPHATE KINASE"/>
    <property type="match status" value="1"/>
</dbReference>
<feature type="binding site" evidence="1">
    <location>
        <position position="18"/>
    </location>
    <ligand>
        <name>ATP</name>
        <dbReference type="ChEBI" id="CHEBI:30616"/>
    </ligand>
</feature>
<evidence type="ECO:0000313" key="2">
    <source>
        <dbReference type="EMBL" id="AZU02866.1"/>
    </source>
</evidence>
<dbReference type="InterPro" id="IPR005715">
    <property type="entry name" value="Glu_5kinase/COase_Synthase"/>
</dbReference>
<organism evidence="2 3">
    <name type="scientific">Glycocaulis alkaliphilus</name>
    <dbReference type="NCBI Taxonomy" id="1434191"/>
    <lineage>
        <taxon>Bacteria</taxon>
        <taxon>Pseudomonadati</taxon>
        <taxon>Pseudomonadota</taxon>
        <taxon>Alphaproteobacteria</taxon>
        <taxon>Maricaulales</taxon>
        <taxon>Maricaulaceae</taxon>
        <taxon>Glycocaulis</taxon>
    </lineage>
</organism>
<feature type="binding site" evidence="1">
    <location>
        <begin position="221"/>
        <end position="227"/>
    </location>
    <ligand>
        <name>ATP</name>
        <dbReference type="ChEBI" id="CHEBI:30616"/>
    </ligand>
</feature>
<dbReference type="InterPro" id="IPR015947">
    <property type="entry name" value="PUA-like_sf"/>
</dbReference>
<dbReference type="PRINTS" id="PR00474">
    <property type="entry name" value="GLU5KINASE"/>
</dbReference>
<dbReference type="Pfam" id="PF01472">
    <property type="entry name" value="PUA"/>
    <property type="match status" value="1"/>
</dbReference>
<keyword evidence="1" id="KW-0808">Transferase</keyword>
<reference evidence="2 3" key="1">
    <citation type="submission" date="2016-12" db="EMBL/GenBank/DDBJ databases">
        <title>The genome of dimorphic prosthecate Glycocaulis alkaliphilus 6b-8t, isolated from crude oil dictates its adaptability in petroleum environments.</title>
        <authorList>
            <person name="Wu X.-L."/>
            <person name="Geng S."/>
        </authorList>
    </citation>
    <scope>NUCLEOTIDE SEQUENCE [LARGE SCALE GENOMIC DNA]</scope>
    <source>
        <strain evidence="2 3">6B-8</strain>
    </source>
</reference>
<dbReference type="InterPro" id="IPR001048">
    <property type="entry name" value="Asp/Glu/Uridylate_kinase"/>
</dbReference>
<dbReference type="GO" id="GO:0005829">
    <property type="term" value="C:cytosol"/>
    <property type="evidence" value="ECO:0007669"/>
    <property type="project" value="TreeGrafter"/>
</dbReference>
<dbReference type="HAMAP" id="MF_00456">
    <property type="entry name" value="ProB"/>
    <property type="match status" value="1"/>
</dbReference>
<dbReference type="AlphaFoldDB" id="A0A3T0E6N3"/>
<dbReference type="Proteomes" id="UP000286954">
    <property type="component" value="Chromosome"/>
</dbReference>
<dbReference type="KEGG" id="gak:X907_0318"/>
<dbReference type="SUPFAM" id="SSF53633">
    <property type="entry name" value="Carbamate kinase-like"/>
    <property type="match status" value="1"/>
</dbReference>
<comment type="catalytic activity">
    <reaction evidence="1">
        <text>L-glutamate + ATP = L-glutamyl 5-phosphate + ADP</text>
        <dbReference type="Rhea" id="RHEA:14877"/>
        <dbReference type="ChEBI" id="CHEBI:29985"/>
        <dbReference type="ChEBI" id="CHEBI:30616"/>
        <dbReference type="ChEBI" id="CHEBI:58274"/>
        <dbReference type="ChEBI" id="CHEBI:456216"/>
        <dbReference type="EC" id="2.7.2.11"/>
    </reaction>
</comment>
<feature type="binding site" evidence="1">
    <location>
        <position position="59"/>
    </location>
    <ligand>
        <name>substrate</name>
    </ligand>
</feature>
<keyword evidence="1" id="KW-0641">Proline biosynthesis</keyword>
<dbReference type="InterPro" id="IPR036974">
    <property type="entry name" value="PUA_sf"/>
</dbReference>
<feature type="binding site" evidence="1">
    <location>
        <position position="158"/>
    </location>
    <ligand>
        <name>substrate</name>
    </ligand>
</feature>
<dbReference type="GO" id="GO:0003723">
    <property type="term" value="F:RNA binding"/>
    <property type="evidence" value="ECO:0007669"/>
    <property type="project" value="InterPro"/>
</dbReference>
<dbReference type="InterPro" id="IPR019797">
    <property type="entry name" value="Glutamate_5-kinase_CS"/>
</dbReference>
<dbReference type="Gene3D" id="3.40.1160.10">
    <property type="entry name" value="Acetylglutamate kinase-like"/>
    <property type="match status" value="2"/>
</dbReference>
<evidence type="ECO:0000313" key="3">
    <source>
        <dbReference type="Proteomes" id="UP000286954"/>
    </source>
</evidence>
<dbReference type="PROSITE" id="PS50890">
    <property type="entry name" value="PUA"/>
    <property type="match status" value="1"/>
</dbReference>
<dbReference type="UniPathway" id="UPA00098">
    <property type="reaction ID" value="UER00359"/>
</dbReference>
<dbReference type="GO" id="GO:0004349">
    <property type="term" value="F:glutamate 5-kinase activity"/>
    <property type="evidence" value="ECO:0007669"/>
    <property type="project" value="UniProtKB-UniRule"/>
</dbReference>
<dbReference type="InterPro" id="IPR001057">
    <property type="entry name" value="Glu/AcGlu_kinase"/>
</dbReference>
<dbReference type="CDD" id="cd21157">
    <property type="entry name" value="PUA_G5K"/>
    <property type="match status" value="1"/>
</dbReference>
<dbReference type="RefSeq" id="WP_233352467.1">
    <property type="nucleotide sequence ID" value="NZ_BMFB01000006.1"/>
</dbReference>
<protein>
    <recommendedName>
        <fullName evidence="1">Glutamate 5-kinase</fullName>
        <ecNumber evidence="1">2.7.2.11</ecNumber>
    </recommendedName>
    <alternativeName>
        <fullName evidence="1">Gamma-glutamyl kinase</fullName>
        <shortName evidence="1">GK</shortName>
    </alternativeName>
</protein>
<dbReference type="PIRSF" id="PIRSF000729">
    <property type="entry name" value="GK"/>
    <property type="match status" value="1"/>
</dbReference>
<dbReference type="GO" id="GO:0055129">
    <property type="term" value="P:L-proline biosynthetic process"/>
    <property type="evidence" value="ECO:0007669"/>
    <property type="project" value="UniProtKB-UniRule"/>
</dbReference>
<evidence type="ECO:0000256" key="1">
    <source>
        <dbReference type="HAMAP-Rule" id="MF_00456"/>
    </source>
</evidence>
<dbReference type="Pfam" id="PF00696">
    <property type="entry name" value="AA_kinase"/>
    <property type="match status" value="1"/>
</dbReference>
<keyword evidence="1" id="KW-0547">Nucleotide-binding</keyword>
<comment type="subcellular location">
    <subcellularLocation>
        <location evidence="1">Cytoplasm</location>
    </subcellularLocation>
</comment>
<dbReference type="SMART" id="SM00359">
    <property type="entry name" value="PUA"/>
    <property type="match status" value="1"/>
</dbReference>
<dbReference type="EMBL" id="CP018911">
    <property type="protein sequence ID" value="AZU02866.1"/>
    <property type="molecule type" value="Genomic_DNA"/>
</dbReference>
<comment type="similarity">
    <text evidence="1">Belongs to the glutamate 5-kinase family.</text>
</comment>
<dbReference type="Gene3D" id="2.30.130.10">
    <property type="entry name" value="PUA domain"/>
    <property type="match status" value="1"/>
</dbReference>
<dbReference type="GO" id="GO:0005524">
    <property type="term" value="F:ATP binding"/>
    <property type="evidence" value="ECO:0007669"/>
    <property type="project" value="UniProtKB-KW"/>
</dbReference>
<accession>A0A3T0E6N3</accession>
<feature type="binding site" evidence="1">
    <location>
        <position position="146"/>
    </location>
    <ligand>
        <name>substrate</name>
    </ligand>
</feature>
<comment type="function">
    <text evidence="1">Catalyzes the transfer of a phosphate group to glutamate to form L-glutamate 5-phosphate.</text>
</comment>
<dbReference type="FunFam" id="3.40.1160.10:FF:000018">
    <property type="entry name" value="Glutamate 5-kinase"/>
    <property type="match status" value="1"/>
</dbReference>
<dbReference type="PANTHER" id="PTHR43654">
    <property type="entry name" value="GLUTAMATE 5-KINASE"/>
    <property type="match status" value="1"/>
</dbReference>
<keyword evidence="1 2" id="KW-0418">Kinase</keyword>
<keyword evidence="1" id="KW-0963">Cytoplasm</keyword>
<dbReference type="PROSITE" id="PS00902">
    <property type="entry name" value="GLUTAMATE_5_KINASE"/>
    <property type="match status" value="1"/>
</dbReference>
<sequence>MAASASELISGVRRAVVKIGSSLLIDAQTGGPDTARFEAIAGALARWRARGIETVLVSSGAVALGRKRLNLPAGKLALDQKQAAAAAGQTALMMAWNGALEPHGMPAAQALLTFDDMESRRRWLNARATLDALLAAGALPVINENDTVATAELRYGDNDRLAARVAQMCDAELLVLLSDVDGLYSADPSRVPGAKLVAHVAAITPEIEALGGEPGKAGTGTGGMASKIAAARIAARAGIATIIAAGAEDDPLDRLSRGAPHTVFAPETSRTNARRSWISGAIAPRGTLHLDDGAARAVRSGKSLLPAGIARVDGEFSRGETVALAGVDGAVLAKGISAYGAEELRRIAGLRSADIEAVLGYRRGVAAIHVNDLVLEDQG</sequence>
<feature type="binding site" evidence="1">
    <location>
        <begin position="178"/>
        <end position="179"/>
    </location>
    <ligand>
        <name>ATP</name>
        <dbReference type="ChEBI" id="CHEBI:30616"/>
    </ligand>
</feature>
<name>A0A3T0E6N3_9PROT</name>
<dbReference type="NCBIfam" id="TIGR01027">
    <property type="entry name" value="proB"/>
    <property type="match status" value="1"/>
</dbReference>
<proteinExistence type="inferred from homology"/>